<dbReference type="WBParaSite" id="Hba_17499">
    <property type="protein sequence ID" value="Hba_17499"/>
    <property type="gene ID" value="Hba_17499"/>
</dbReference>
<keyword evidence="1" id="KW-0812">Transmembrane</keyword>
<dbReference type="AlphaFoldDB" id="A0A1I7XIC4"/>
<dbReference type="Proteomes" id="UP000095283">
    <property type="component" value="Unplaced"/>
</dbReference>
<name>A0A1I7XIC4_HETBA</name>
<sequence>MPQVPRISMMLIVLSAELPFFTVIQLARLSPTLLCTVFFLVTQELHNRLPGALDDICNPLHRVTVVVNAACMALQPDKLANMKNIAMSKKEFEKMEKLHYGWYVQAVSALLGAMGKAMYMKMNRLVLHPQIFLMCINLIISSYSHVIYSPQYDFVGKQKATEKSVKSKKQVHTKSKMKNNSRNINRKLSKIKNVPYRAKRNVLSLYTNKEAKMEAKRLDTEDSQFRPKNMASAPSLLSQHNSPVKLQQEVINHRKDTEFKYRMLDMVLGKDNPLRRPKSFSEKFRDIMPDTIDENVYQLMDSVSKRTKDVNYNFLSPRFFPLLPDKYKMGKSMFSPDLFPFYKDDNSILPIPEVLDEVGLNEKDKNSVLELIMDASGVNEVVDNTMGYLKKVKGTGLGEDLVSITNTIDRTFQDLEKSFDIRQKREMKSRKYSFLTKKQLEMLYGPQGKYSNEKY</sequence>
<accession>A0A1I7XIC4</accession>
<protein>
    <submittedName>
        <fullName evidence="3">DUF4470 domain-containing protein</fullName>
    </submittedName>
</protein>
<dbReference type="PANTHER" id="PTHR21523">
    <property type="match status" value="1"/>
</dbReference>
<keyword evidence="1" id="KW-1133">Transmembrane helix</keyword>
<dbReference type="InterPro" id="IPR006954">
    <property type="entry name" value="Mlt-10-like"/>
</dbReference>
<evidence type="ECO:0000256" key="1">
    <source>
        <dbReference type="SAM" id="Phobius"/>
    </source>
</evidence>
<evidence type="ECO:0000313" key="3">
    <source>
        <dbReference type="WBParaSite" id="Hba_17499"/>
    </source>
</evidence>
<dbReference type="Pfam" id="PF04870">
    <property type="entry name" value="Moulting_cycle"/>
    <property type="match status" value="1"/>
</dbReference>
<reference evidence="3" key="1">
    <citation type="submission" date="2016-11" db="UniProtKB">
        <authorList>
            <consortium name="WormBaseParasite"/>
        </authorList>
    </citation>
    <scope>IDENTIFICATION</scope>
</reference>
<keyword evidence="2" id="KW-1185">Reference proteome</keyword>
<organism evidence="2 3">
    <name type="scientific">Heterorhabditis bacteriophora</name>
    <name type="common">Entomopathogenic nematode worm</name>
    <dbReference type="NCBI Taxonomy" id="37862"/>
    <lineage>
        <taxon>Eukaryota</taxon>
        <taxon>Metazoa</taxon>
        <taxon>Ecdysozoa</taxon>
        <taxon>Nematoda</taxon>
        <taxon>Chromadorea</taxon>
        <taxon>Rhabditida</taxon>
        <taxon>Rhabditina</taxon>
        <taxon>Rhabditomorpha</taxon>
        <taxon>Strongyloidea</taxon>
        <taxon>Heterorhabditidae</taxon>
        <taxon>Heterorhabditis</taxon>
    </lineage>
</organism>
<evidence type="ECO:0000313" key="2">
    <source>
        <dbReference type="Proteomes" id="UP000095283"/>
    </source>
</evidence>
<keyword evidence="1" id="KW-0472">Membrane</keyword>
<dbReference type="PANTHER" id="PTHR21523:SF46">
    <property type="entry name" value="MLT-TEN (MLT-10) RELATED"/>
    <property type="match status" value="1"/>
</dbReference>
<feature type="transmembrane region" description="Helical" evidence="1">
    <location>
        <begin position="131"/>
        <end position="148"/>
    </location>
</feature>
<proteinExistence type="predicted"/>